<reference evidence="1 2" key="1">
    <citation type="submission" date="2020-08" db="EMBL/GenBank/DDBJ databases">
        <title>Whole genome shotgun sequence of Actinoplanes ianthinogenes NBRC 13996.</title>
        <authorList>
            <person name="Komaki H."/>
            <person name="Tamura T."/>
        </authorList>
    </citation>
    <scope>NUCLEOTIDE SEQUENCE [LARGE SCALE GENOMIC DNA]</scope>
    <source>
        <strain evidence="1 2">NBRC 13996</strain>
    </source>
</reference>
<name>A0ABN6CIP9_9ACTN</name>
<proteinExistence type="predicted"/>
<organism evidence="1 2">
    <name type="scientific">Actinoplanes ianthinogenes</name>
    <dbReference type="NCBI Taxonomy" id="122358"/>
    <lineage>
        <taxon>Bacteria</taxon>
        <taxon>Bacillati</taxon>
        <taxon>Actinomycetota</taxon>
        <taxon>Actinomycetes</taxon>
        <taxon>Micromonosporales</taxon>
        <taxon>Micromonosporaceae</taxon>
        <taxon>Actinoplanes</taxon>
    </lineage>
</organism>
<keyword evidence="2" id="KW-1185">Reference proteome</keyword>
<dbReference type="EMBL" id="AP023356">
    <property type="protein sequence ID" value="BCJ44499.1"/>
    <property type="molecule type" value="Genomic_DNA"/>
</dbReference>
<protein>
    <submittedName>
        <fullName evidence="1">Uncharacterized protein</fullName>
    </submittedName>
</protein>
<accession>A0ABN6CIP9</accession>
<evidence type="ECO:0000313" key="2">
    <source>
        <dbReference type="Proteomes" id="UP000676967"/>
    </source>
</evidence>
<gene>
    <name evidence="1" type="ORF">Aiant_51560</name>
</gene>
<dbReference type="Proteomes" id="UP000676967">
    <property type="component" value="Chromosome"/>
</dbReference>
<evidence type="ECO:0000313" key="1">
    <source>
        <dbReference type="EMBL" id="BCJ44499.1"/>
    </source>
</evidence>
<sequence length="84" mass="9021">MQPVELGLDIGGHVDVIDNDTLEAATEGDRTPIAVHDLQAGDVAIANLEAGEIALVDAATTELITFGVLSRHRDIFPYQSRPRK</sequence>